<accession>A0A8J4WKD8</accession>
<keyword evidence="4" id="KW-0472">Membrane</keyword>
<evidence type="ECO:0000313" key="6">
    <source>
        <dbReference type="Proteomes" id="UP000748531"/>
    </source>
</evidence>
<evidence type="ECO:0000313" key="5">
    <source>
        <dbReference type="EMBL" id="KAF5404961.1"/>
    </source>
</evidence>
<dbReference type="InterPro" id="IPR033195">
    <property type="entry name" value="AmidinoTrfase"/>
</dbReference>
<dbReference type="PANTHER" id="PTHR10488">
    <property type="entry name" value="GLYCINE AMIDINOTRANSFERASE, MITOCHONDRIAL"/>
    <property type="match status" value="1"/>
</dbReference>
<dbReference type="UniPathway" id="UPA00104">
    <property type="reaction ID" value="UER00579"/>
</dbReference>
<dbReference type="Gene3D" id="3.75.10.10">
    <property type="entry name" value="L-arginine/glycine Amidinotransferase, Chain A"/>
    <property type="match status" value="2"/>
</dbReference>
<sequence length="355" mass="41041">MTPLCVQPIRRFRPTTSSYVHEGTTTHDTSPVNSWNEWDPLEEVIIGTPEYATVPKLLPEVKACSARSNWEFFQRNGGRYWADVIPREHWNLLVKQVEEYVRILEQEGVKVVRPQAVDHASSYKLLGFESQGFYAAMPRDFLLVVGDELIEAPMTWRSRYFDFVAYRPLILDYWRRGAKWTVAPKPTDFKKLIDEVTNLTGIDWLRRHLAPRGIRVHQLTFEDPRPMHIDATFALVKPGIALQNPERPCHQTKRFKAGGWDVIDVPIPLMKKDHPMWLGSNWLSMNVLMLDPNRVLVEAEETTIQKMYEDIGVKPIPVKMRHANSIGGGFHCWSCDIRRKGTLQTYIDWNSTGAC</sequence>
<dbReference type="GO" id="GO:0005758">
    <property type="term" value="C:mitochondrial intermembrane space"/>
    <property type="evidence" value="ECO:0007669"/>
    <property type="project" value="TreeGrafter"/>
</dbReference>
<dbReference type="EMBL" id="LUCH01000508">
    <property type="protein sequence ID" value="KAF5404961.1"/>
    <property type="molecule type" value="Genomic_DNA"/>
</dbReference>
<dbReference type="EC" id="2.1.4.1" evidence="4"/>
<dbReference type="GO" id="GO:0015068">
    <property type="term" value="F:glycine amidinotransferase activity"/>
    <property type="evidence" value="ECO:0007669"/>
    <property type="project" value="UniProtKB-UniRule"/>
</dbReference>
<dbReference type="AlphaFoldDB" id="A0A8J4WKD8"/>
<dbReference type="GO" id="GO:0005743">
    <property type="term" value="C:mitochondrial inner membrane"/>
    <property type="evidence" value="ECO:0007669"/>
    <property type="project" value="UniProtKB-SubCell"/>
</dbReference>
<comment type="subunit">
    <text evidence="4">Homodimer.</text>
</comment>
<proteinExistence type="inferred from homology"/>
<comment type="pathway">
    <text evidence="1 4">Amine and polyamine biosynthesis; creatine biosynthesis; creatine from L-arginine and glycine: step 1/2.</text>
</comment>
<comment type="function">
    <text evidence="4">Catalyzes the biosynthesis of guanidinoacetate, the immediate precursor of creatine. Creatine plays a vital role in energy metabolism in muscle tissues. May play a role in embryonic and central nervous system development.</text>
</comment>
<dbReference type="SUPFAM" id="SSF55909">
    <property type="entry name" value="Pentein"/>
    <property type="match status" value="1"/>
</dbReference>
<evidence type="ECO:0000256" key="3">
    <source>
        <dbReference type="ARBA" id="ARBA00022679"/>
    </source>
</evidence>
<reference evidence="5" key="1">
    <citation type="submission" date="2019-05" db="EMBL/GenBank/DDBJ databases">
        <title>Annotation for the trematode Paragonimus heterotremus.</title>
        <authorList>
            <person name="Choi Y.-J."/>
        </authorList>
    </citation>
    <scope>NUCLEOTIDE SEQUENCE</scope>
    <source>
        <strain evidence="5">LC</strain>
    </source>
</reference>
<dbReference type="PANTHER" id="PTHR10488:SF1">
    <property type="entry name" value="GLYCINE AMIDINOTRANSFERASE, MITOCHONDRIAL"/>
    <property type="match status" value="1"/>
</dbReference>
<keyword evidence="3 4" id="KW-0808">Transferase</keyword>
<protein>
    <recommendedName>
        <fullName evidence="4">Glycine amidinotransferase</fullName>
        <ecNumber evidence="4">2.1.4.1</ecNumber>
    </recommendedName>
    <alternativeName>
        <fullName evidence="4">L-arginine:glycine amidinotransferase</fullName>
    </alternativeName>
</protein>
<comment type="catalytic activity">
    <reaction evidence="4">
        <text>L-arginine + glycine = guanidinoacetate + L-ornithine</text>
        <dbReference type="Rhea" id="RHEA:13201"/>
        <dbReference type="ChEBI" id="CHEBI:32682"/>
        <dbReference type="ChEBI" id="CHEBI:46911"/>
        <dbReference type="ChEBI" id="CHEBI:57305"/>
        <dbReference type="ChEBI" id="CHEBI:57742"/>
        <dbReference type="EC" id="2.1.4.1"/>
    </reaction>
</comment>
<evidence type="ECO:0000256" key="1">
    <source>
        <dbReference type="ARBA" id="ARBA00004858"/>
    </source>
</evidence>
<dbReference type="OrthoDB" id="10264242at2759"/>
<organism evidence="5 6">
    <name type="scientific">Paragonimus heterotremus</name>
    <dbReference type="NCBI Taxonomy" id="100268"/>
    <lineage>
        <taxon>Eukaryota</taxon>
        <taxon>Metazoa</taxon>
        <taxon>Spiralia</taxon>
        <taxon>Lophotrochozoa</taxon>
        <taxon>Platyhelminthes</taxon>
        <taxon>Trematoda</taxon>
        <taxon>Digenea</taxon>
        <taxon>Plagiorchiida</taxon>
        <taxon>Troglotremata</taxon>
        <taxon>Troglotrematidae</taxon>
        <taxon>Paragonimus</taxon>
    </lineage>
</organism>
<evidence type="ECO:0000256" key="4">
    <source>
        <dbReference type="RuleBase" id="RU367092"/>
    </source>
</evidence>
<name>A0A8J4WKD8_9TREM</name>
<comment type="caution">
    <text evidence="5">The sequence shown here is derived from an EMBL/GenBank/DDBJ whole genome shotgun (WGS) entry which is preliminary data.</text>
</comment>
<keyword evidence="4" id="KW-0999">Mitochondrion inner membrane</keyword>
<keyword evidence="4" id="KW-0496">Mitochondrion</keyword>
<evidence type="ECO:0000256" key="2">
    <source>
        <dbReference type="ARBA" id="ARBA00006943"/>
    </source>
</evidence>
<keyword evidence="6" id="KW-1185">Reference proteome</keyword>
<gene>
    <name evidence="5" type="ORF">PHET_01631</name>
</gene>
<comment type="subcellular location">
    <subcellularLocation>
        <location evidence="4">Mitochondrion inner membrane</location>
    </subcellularLocation>
</comment>
<dbReference type="Proteomes" id="UP000748531">
    <property type="component" value="Unassembled WGS sequence"/>
</dbReference>
<dbReference type="GO" id="GO:0006601">
    <property type="term" value="P:creatine biosynthetic process"/>
    <property type="evidence" value="ECO:0007669"/>
    <property type="project" value="UniProtKB-UniRule"/>
</dbReference>
<comment type="similarity">
    <text evidence="2 4">Belongs to the amidinotransferase family.</text>
</comment>